<feature type="domain" description="SLM1/RGC1-like PH" evidence="1">
    <location>
        <begin position="248"/>
        <end position="290"/>
    </location>
</feature>
<dbReference type="OrthoDB" id="5598057at2759"/>
<sequence length="530" mass="58078">MGKALRRGSNQAVRKTDIRVVPNTSAGAAVKPTFTAASSNYHEYFTSMCAAELDLATVYARVPLHEHSLMKPNGIADMSKRLKTLQQGMGAVKGLEDMRGLVKQRMNKYAGAVGGVHRELDELALLQATLDAEVAKDPFIVRLEIEALLNELVMAEQARIRDLEPQLIERLKVIVGGYMELLGSSGRQLRQTAKAGAKANVLLDECAEWAYFAETFQAVLATEQRGGRRWIKVQREGVVALKEQGPMFRSTWQSKYCVLTARGYFHVFRSQGDVAKCAPETSVFLPTAQVSLVRAGTLQIRSGSKTGRTSLELWRTLMQRARSRNPAGMATPESSEDEMPGTQNLYMLPLENTPACSLDAPIRRPFSCISPMVNISELSFEANSPGISDFPVPSPRLSIHTKDGMEHHRTESSDGSLVWQGRGSIVPLQATAYGDGWPVDLPEAARSLVHSERLDPALMDPHNPYLGDLFAKSTRVSSVGCQNKGWRSSVQKTARVASQPVVGATSPPLPVRMLGPCVSRDCIDECEEEG</sequence>
<dbReference type="Gene3D" id="2.30.29.30">
    <property type="entry name" value="Pleckstrin-homology domain (PH domain)/Phosphotyrosine-binding domain (PTB)"/>
    <property type="match status" value="1"/>
</dbReference>
<comment type="caution">
    <text evidence="2">The sequence shown here is derived from an EMBL/GenBank/DDBJ whole genome shotgun (WGS) entry which is preliminary data.</text>
</comment>
<dbReference type="InterPro" id="IPR046869">
    <property type="entry name" value="SLM1/RGC1-like_PH"/>
</dbReference>
<evidence type="ECO:0000313" key="3">
    <source>
        <dbReference type="Proteomes" id="UP000193922"/>
    </source>
</evidence>
<dbReference type="Proteomes" id="UP000193922">
    <property type="component" value="Unassembled WGS sequence"/>
</dbReference>
<evidence type="ECO:0000259" key="1">
    <source>
        <dbReference type="Pfam" id="PF20399"/>
    </source>
</evidence>
<reference evidence="2 3" key="1">
    <citation type="submission" date="2016-07" db="EMBL/GenBank/DDBJ databases">
        <title>Pervasive Adenine N6-methylation of Active Genes in Fungi.</title>
        <authorList>
            <consortium name="DOE Joint Genome Institute"/>
            <person name="Mondo S.J."/>
            <person name="Dannebaum R.O."/>
            <person name="Kuo R.C."/>
            <person name="Labutti K."/>
            <person name="Haridas S."/>
            <person name="Kuo A."/>
            <person name="Salamov A."/>
            <person name="Ahrendt S.R."/>
            <person name="Lipzen A."/>
            <person name="Sullivan W."/>
            <person name="Andreopoulos W.B."/>
            <person name="Clum A."/>
            <person name="Lindquist E."/>
            <person name="Daum C."/>
            <person name="Ramamoorthy G.K."/>
            <person name="Gryganskyi A."/>
            <person name="Culley D."/>
            <person name="Magnuson J.K."/>
            <person name="James T.Y."/>
            <person name="O'Malley M.A."/>
            <person name="Stajich J.E."/>
            <person name="Spatafora J.W."/>
            <person name="Visel A."/>
            <person name="Grigoriev I.V."/>
        </authorList>
    </citation>
    <scope>NUCLEOTIDE SEQUENCE [LARGE SCALE GENOMIC DNA]</scope>
    <source>
        <strain evidence="2 3">ATCC 12442</strain>
    </source>
</reference>
<protein>
    <recommendedName>
        <fullName evidence="1">SLM1/RGC1-like PH domain-containing protein</fullName>
    </recommendedName>
</protein>
<accession>A0A1Y1W321</accession>
<dbReference type="GeneID" id="63804909"/>
<name>A0A1Y1W321_9FUNG</name>
<proteinExistence type="predicted"/>
<dbReference type="InterPro" id="IPR011993">
    <property type="entry name" value="PH-like_dom_sf"/>
</dbReference>
<organism evidence="2 3">
    <name type="scientific">Linderina pennispora</name>
    <dbReference type="NCBI Taxonomy" id="61395"/>
    <lineage>
        <taxon>Eukaryota</taxon>
        <taxon>Fungi</taxon>
        <taxon>Fungi incertae sedis</taxon>
        <taxon>Zoopagomycota</taxon>
        <taxon>Kickxellomycotina</taxon>
        <taxon>Kickxellomycetes</taxon>
        <taxon>Kickxellales</taxon>
        <taxon>Kickxellaceae</taxon>
        <taxon>Linderina</taxon>
    </lineage>
</organism>
<gene>
    <name evidence="2" type="ORF">DL89DRAFT_269343</name>
</gene>
<dbReference type="AlphaFoldDB" id="A0A1Y1W321"/>
<keyword evidence="3" id="KW-1185">Reference proteome</keyword>
<dbReference type="EMBL" id="MCFD01000012">
    <property type="protein sequence ID" value="ORX67544.1"/>
    <property type="molecule type" value="Genomic_DNA"/>
</dbReference>
<evidence type="ECO:0000313" key="2">
    <source>
        <dbReference type="EMBL" id="ORX67544.1"/>
    </source>
</evidence>
<dbReference type="RefSeq" id="XP_040741431.1">
    <property type="nucleotide sequence ID" value="XM_040888261.1"/>
</dbReference>
<dbReference type="Pfam" id="PF20399">
    <property type="entry name" value="PH_20"/>
    <property type="match status" value="1"/>
</dbReference>